<sequence>MRSIFLIALLVATVAYCTEISSKVNTDGSDGLSTHTKMDTGDSGRTEAQTDVHSMQKRAEMETKMSTGQGAETNAQMDTGDQQMSAQAETHDRFRRWGGYYGGMGYGGMGYGGMGYGRGYGMGYGMRGYGGYGGYYG</sequence>
<feature type="compositionally biased region" description="Basic and acidic residues" evidence="1">
    <location>
        <begin position="36"/>
        <end position="50"/>
    </location>
</feature>
<dbReference type="AlphaFoldDB" id="A0A2G5VPC1"/>
<protein>
    <submittedName>
        <fullName evidence="3">Uncharacterized protein</fullName>
    </submittedName>
</protein>
<evidence type="ECO:0000256" key="1">
    <source>
        <dbReference type="SAM" id="MobiDB-lite"/>
    </source>
</evidence>
<dbReference type="GO" id="GO:0045087">
    <property type="term" value="P:innate immune response"/>
    <property type="evidence" value="ECO:0007669"/>
    <property type="project" value="TreeGrafter"/>
</dbReference>
<keyword evidence="2" id="KW-0732">Signal</keyword>
<gene>
    <name evidence="3" type="primary">Cnig_chr_I.g3249</name>
    <name evidence="3" type="ORF">B9Z55_003249</name>
</gene>
<keyword evidence="4" id="KW-1185">Reference proteome</keyword>
<reference evidence="4" key="1">
    <citation type="submission" date="2017-10" db="EMBL/GenBank/DDBJ databases">
        <title>Rapid genome shrinkage in a self-fertile nematode reveals novel sperm competition proteins.</title>
        <authorList>
            <person name="Yin D."/>
            <person name="Schwarz E.M."/>
            <person name="Thomas C.G."/>
            <person name="Felde R.L."/>
            <person name="Korf I.F."/>
            <person name="Cutter A.D."/>
            <person name="Schartner C.M."/>
            <person name="Ralston E.J."/>
            <person name="Meyer B.J."/>
            <person name="Haag E.S."/>
        </authorList>
    </citation>
    <scope>NUCLEOTIDE SEQUENCE [LARGE SCALE GENOMIC DNA]</scope>
    <source>
        <strain evidence="4">JU1422</strain>
    </source>
</reference>
<feature type="compositionally biased region" description="Polar residues" evidence="1">
    <location>
        <begin position="25"/>
        <end position="35"/>
    </location>
</feature>
<organism evidence="3 4">
    <name type="scientific">Caenorhabditis nigoni</name>
    <dbReference type="NCBI Taxonomy" id="1611254"/>
    <lineage>
        <taxon>Eukaryota</taxon>
        <taxon>Metazoa</taxon>
        <taxon>Ecdysozoa</taxon>
        <taxon>Nematoda</taxon>
        <taxon>Chromadorea</taxon>
        <taxon>Rhabditida</taxon>
        <taxon>Rhabditina</taxon>
        <taxon>Rhabditomorpha</taxon>
        <taxon>Rhabditoidea</taxon>
        <taxon>Rhabditidae</taxon>
        <taxon>Peloderinae</taxon>
        <taxon>Caenorhabditis</taxon>
    </lineage>
</organism>
<evidence type="ECO:0000313" key="4">
    <source>
        <dbReference type="Proteomes" id="UP000230233"/>
    </source>
</evidence>
<evidence type="ECO:0000313" key="3">
    <source>
        <dbReference type="EMBL" id="PIC53614.1"/>
    </source>
</evidence>
<evidence type="ECO:0000256" key="2">
    <source>
        <dbReference type="SAM" id="SignalP"/>
    </source>
</evidence>
<proteinExistence type="predicted"/>
<dbReference type="Proteomes" id="UP000230233">
    <property type="component" value="Chromosome I"/>
</dbReference>
<name>A0A2G5VPC1_9PELO</name>
<comment type="caution">
    <text evidence="3">The sequence shown here is derived from an EMBL/GenBank/DDBJ whole genome shotgun (WGS) entry which is preliminary data.</text>
</comment>
<dbReference type="OrthoDB" id="5885924at2759"/>
<feature type="chain" id="PRO_5013721020" evidence="2">
    <location>
        <begin position="18"/>
        <end position="137"/>
    </location>
</feature>
<dbReference type="EMBL" id="PDUG01000001">
    <property type="protein sequence ID" value="PIC53614.1"/>
    <property type="molecule type" value="Genomic_DNA"/>
</dbReference>
<accession>A0A2G5VPC1</accession>
<feature type="compositionally biased region" description="Polar residues" evidence="1">
    <location>
        <begin position="64"/>
        <end position="88"/>
    </location>
</feature>
<dbReference type="PANTHER" id="PTHR36521:SF1">
    <property type="entry name" value="FIP (FUNGUS-INDUCED PROTEIN) RELATED-RELATED"/>
    <property type="match status" value="1"/>
</dbReference>
<dbReference type="PANTHER" id="PTHR36521">
    <property type="entry name" value="GEO07177P1"/>
    <property type="match status" value="1"/>
</dbReference>
<feature type="signal peptide" evidence="2">
    <location>
        <begin position="1"/>
        <end position="17"/>
    </location>
</feature>
<feature type="region of interest" description="Disordered" evidence="1">
    <location>
        <begin position="25"/>
        <end position="89"/>
    </location>
</feature>